<proteinExistence type="predicted"/>
<dbReference type="EMBL" id="CASHSV030000409">
    <property type="protein sequence ID" value="CAJ2662537.1"/>
    <property type="molecule type" value="Genomic_DNA"/>
</dbReference>
<accession>A0ACB0L562</accession>
<keyword evidence="2" id="KW-1185">Reference proteome</keyword>
<sequence length="233" mass="25267">MFEMDLRSGMDKDIEVDLESGMPLIEDNSSRISNPSTTAEGKALFANIPFGFASGQDGASSYFNEPNLSEVSLDVMKVINNNPGKEKRKKASSNKKSGKPPRPPKGPSLDAADLKLIRELSERALLKRARVERMKALKKMRAAKSSSSSNTSSVLALIFTIIFFIVIIYQGMSPGKSPVASFQGSPVSEEALISVQYQLNPSSDSNAPGSEALDFVQQVAGSDFDEKLRRDQG</sequence>
<evidence type="ECO:0000313" key="1">
    <source>
        <dbReference type="EMBL" id="CAJ2662537.1"/>
    </source>
</evidence>
<reference evidence="1" key="1">
    <citation type="submission" date="2023-10" db="EMBL/GenBank/DDBJ databases">
        <authorList>
            <person name="Rodriguez Cubillos JULIANA M."/>
            <person name="De Vega J."/>
        </authorList>
    </citation>
    <scope>NUCLEOTIDE SEQUENCE</scope>
</reference>
<evidence type="ECO:0000313" key="2">
    <source>
        <dbReference type="Proteomes" id="UP001177021"/>
    </source>
</evidence>
<comment type="caution">
    <text evidence="1">The sequence shown here is derived from an EMBL/GenBank/DDBJ whole genome shotgun (WGS) entry which is preliminary data.</text>
</comment>
<dbReference type="Proteomes" id="UP001177021">
    <property type="component" value="Unassembled WGS sequence"/>
</dbReference>
<name>A0ACB0L562_TRIPR</name>
<organism evidence="1 2">
    <name type="scientific">Trifolium pratense</name>
    <name type="common">Red clover</name>
    <dbReference type="NCBI Taxonomy" id="57577"/>
    <lineage>
        <taxon>Eukaryota</taxon>
        <taxon>Viridiplantae</taxon>
        <taxon>Streptophyta</taxon>
        <taxon>Embryophyta</taxon>
        <taxon>Tracheophyta</taxon>
        <taxon>Spermatophyta</taxon>
        <taxon>Magnoliopsida</taxon>
        <taxon>eudicotyledons</taxon>
        <taxon>Gunneridae</taxon>
        <taxon>Pentapetalae</taxon>
        <taxon>rosids</taxon>
        <taxon>fabids</taxon>
        <taxon>Fabales</taxon>
        <taxon>Fabaceae</taxon>
        <taxon>Papilionoideae</taxon>
        <taxon>50 kb inversion clade</taxon>
        <taxon>NPAAA clade</taxon>
        <taxon>Hologalegina</taxon>
        <taxon>IRL clade</taxon>
        <taxon>Trifolieae</taxon>
        <taxon>Trifolium</taxon>
    </lineage>
</organism>
<gene>
    <name evidence="1" type="ORF">MILVUS5_LOCUS28110</name>
</gene>
<protein>
    <submittedName>
        <fullName evidence="1">Uncharacterized protein</fullName>
    </submittedName>
</protein>